<protein>
    <submittedName>
        <fullName evidence="2">Uncharacterized protein</fullName>
    </submittedName>
</protein>
<dbReference type="AlphaFoldDB" id="A0A5N6MTE2"/>
<dbReference type="GO" id="GO:0005975">
    <property type="term" value="P:carbohydrate metabolic process"/>
    <property type="evidence" value="ECO:0007669"/>
    <property type="project" value="InterPro"/>
</dbReference>
<dbReference type="SUPFAM" id="SSF51569">
    <property type="entry name" value="Aldolase"/>
    <property type="match status" value="1"/>
</dbReference>
<dbReference type="InterPro" id="IPR000771">
    <property type="entry name" value="FBA_II"/>
</dbReference>
<accession>A0A5N6MTE2</accession>
<name>A0A5N6MTE2_9MICC</name>
<dbReference type="Pfam" id="PF01116">
    <property type="entry name" value="F_bP_aldolase"/>
    <property type="match status" value="1"/>
</dbReference>
<organism evidence="2 3">
    <name type="scientific">Arthrobacter yangruifuii</name>
    <dbReference type="NCBI Taxonomy" id="2606616"/>
    <lineage>
        <taxon>Bacteria</taxon>
        <taxon>Bacillati</taxon>
        <taxon>Actinomycetota</taxon>
        <taxon>Actinomycetes</taxon>
        <taxon>Micrococcales</taxon>
        <taxon>Micrococcaceae</taxon>
        <taxon>Arthrobacter</taxon>
    </lineage>
</organism>
<evidence type="ECO:0000313" key="3">
    <source>
        <dbReference type="Proteomes" id="UP000326852"/>
    </source>
</evidence>
<dbReference type="EMBL" id="VTFX01000001">
    <property type="protein sequence ID" value="KAD4060192.1"/>
    <property type="molecule type" value="Genomic_DNA"/>
</dbReference>
<sequence length="79" mass="8367">MSMPLRRLAAPVPAPLVLHGPSGVAGAVIEEAIAAAMRKINVATALNTSYTMEGRAFLAEHGTAMDPGEFCRTRPRGYE</sequence>
<comment type="caution">
    <text evidence="2">The sequence shown here is derived from an EMBL/GenBank/DDBJ whole genome shotgun (WGS) entry which is preliminary data.</text>
</comment>
<evidence type="ECO:0000313" key="2">
    <source>
        <dbReference type="EMBL" id="KAD4060192.1"/>
    </source>
</evidence>
<comment type="cofactor">
    <cofactor evidence="1">
        <name>Zn(2+)</name>
        <dbReference type="ChEBI" id="CHEBI:29105"/>
    </cofactor>
</comment>
<keyword evidence="3" id="KW-1185">Reference proteome</keyword>
<proteinExistence type="predicted"/>
<dbReference type="InterPro" id="IPR013785">
    <property type="entry name" value="Aldolase_TIM"/>
</dbReference>
<dbReference type="GO" id="GO:0008270">
    <property type="term" value="F:zinc ion binding"/>
    <property type="evidence" value="ECO:0007669"/>
    <property type="project" value="InterPro"/>
</dbReference>
<dbReference type="Gene3D" id="3.20.20.70">
    <property type="entry name" value="Aldolase class I"/>
    <property type="match status" value="1"/>
</dbReference>
<evidence type="ECO:0000256" key="1">
    <source>
        <dbReference type="ARBA" id="ARBA00001947"/>
    </source>
</evidence>
<dbReference type="Proteomes" id="UP000326852">
    <property type="component" value="Unassembled WGS sequence"/>
</dbReference>
<gene>
    <name evidence="2" type="ORF">GD627_03810</name>
</gene>
<dbReference type="GO" id="GO:0016832">
    <property type="term" value="F:aldehyde-lyase activity"/>
    <property type="evidence" value="ECO:0007669"/>
    <property type="project" value="InterPro"/>
</dbReference>
<reference evidence="2 3" key="1">
    <citation type="submission" date="2019-08" db="EMBL/GenBank/DDBJ databases">
        <title>Arthrobacter sp. nov., isolated from plateau pika and Tibetan wild ass.</title>
        <authorList>
            <person name="Ge Y."/>
        </authorList>
    </citation>
    <scope>NUCLEOTIDE SEQUENCE [LARGE SCALE GENOMIC DNA]</scope>
    <source>
        <strain evidence="2 3">785</strain>
    </source>
</reference>